<comment type="caution">
    <text evidence="9">The sequence shown here is derived from an EMBL/GenBank/DDBJ whole genome shotgun (WGS) entry which is preliminary data.</text>
</comment>
<keyword evidence="5 6" id="KW-0482">Metalloprotease</keyword>
<reference evidence="10" key="1">
    <citation type="journal article" date="2019" name="Int. J. Syst. Evol. Microbiol.">
        <title>The Global Catalogue of Microorganisms (GCM) 10K type strain sequencing project: providing services to taxonomists for standard genome sequencing and annotation.</title>
        <authorList>
            <consortium name="The Broad Institute Genomics Platform"/>
            <consortium name="The Broad Institute Genome Sequencing Center for Infectious Disease"/>
            <person name="Wu L."/>
            <person name="Ma J."/>
        </authorList>
    </citation>
    <scope>NUCLEOTIDE SEQUENCE [LARGE SCALE GENOMIC DNA]</scope>
    <source>
        <strain evidence="10">CGMCC 4.7641</strain>
    </source>
</reference>
<name>A0ABW5HBC0_9PSEU</name>
<evidence type="ECO:0000313" key="10">
    <source>
        <dbReference type="Proteomes" id="UP001597483"/>
    </source>
</evidence>
<gene>
    <name evidence="9" type="ORF">ACFSVL_23690</name>
</gene>
<keyword evidence="3 6" id="KW-0378">Hydrolase</keyword>
<keyword evidence="7" id="KW-0812">Transmembrane</keyword>
<feature type="transmembrane region" description="Helical" evidence="7">
    <location>
        <begin position="6"/>
        <end position="26"/>
    </location>
</feature>
<evidence type="ECO:0000259" key="8">
    <source>
        <dbReference type="Pfam" id="PF01435"/>
    </source>
</evidence>
<keyword evidence="4 6" id="KW-0862">Zinc</keyword>
<feature type="transmembrane region" description="Helical" evidence="7">
    <location>
        <begin position="88"/>
        <end position="112"/>
    </location>
</feature>
<evidence type="ECO:0000256" key="1">
    <source>
        <dbReference type="ARBA" id="ARBA00022670"/>
    </source>
</evidence>
<keyword evidence="7" id="KW-0472">Membrane</keyword>
<organism evidence="9 10">
    <name type="scientific">Amycolatopsis silviterrae</name>
    <dbReference type="NCBI Taxonomy" id="1656914"/>
    <lineage>
        <taxon>Bacteria</taxon>
        <taxon>Bacillati</taxon>
        <taxon>Actinomycetota</taxon>
        <taxon>Actinomycetes</taxon>
        <taxon>Pseudonocardiales</taxon>
        <taxon>Pseudonocardiaceae</taxon>
        <taxon>Amycolatopsis</taxon>
    </lineage>
</organism>
<feature type="transmembrane region" description="Helical" evidence="7">
    <location>
        <begin position="38"/>
        <end position="58"/>
    </location>
</feature>
<dbReference type="InterPro" id="IPR001915">
    <property type="entry name" value="Peptidase_M48"/>
</dbReference>
<dbReference type="Gene3D" id="3.30.2010.10">
    <property type="entry name" value="Metalloproteases ('zincins'), catalytic domain"/>
    <property type="match status" value="1"/>
</dbReference>
<dbReference type="CDD" id="cd07326">
    <property type="entry name" value="M56_BlaR1_MecR1_like"/>
    <property type="match status" value="1"/>
</dbReference>
<evidence type="ECO:0000256" key="7">
    <source>
        <dbReference type="SAM" id="Phobius"/>
    </source>
</evidence>
<evidence type="ECO:0000256" key="2">
    <source>
        <dbReference type="ARBA" id="ARBA00022723"/>
    </source>
</evidence>
<evidence type="ECO:0000256" key="5">
    <source>
        <dbReference type="ARBA" id="ARBA00023049"/>
    </source>
</evidence>
<evidence type="ECO:0000256" key="3">
    <source>
        <dbReference type="ARBA" id="ARBA00022801"/>
    </source>
</evidence>
<evidence type="ECO:0000256" key="4">
    <source>
        <dbReference type="ARBA" id="ARBA00022833"/>
    </source>
</evidence>
<feature type="transmembrane region" description="Helical" evidence="7">
    <location>
        <begin position="274"/>
        <end position="297"/>
    </location>
</feature>
<keyword evidence="1 6" id="KW-0645">Protease</keyword>
<proteinExistence type="inferred from homology"/>
<dbReference type="RefSeq" id="WP_378307636.1">
    <property type="nucleotide sequence ID" value="NZ_JBHUKS010000016.1"/>
</dbReference>
<dbReference type="EMBL" id="JBHUKS010000016">
    <property type="protein sequence ID" value="MFD2470412.1"/>
    <property type="molecule type" value="Genomic_DNA"/>
</dbReference>
<protein>
    <submittedName>
        <fullName evidence="9">M56 family metallopeptidase</fullName>
    </submittedName>
</protein>
<sequence>MIVSAALVATVAVVGFCGPALLRRALRARMPGPLRFGAWILLLGSMIAAGAGAVATAFGPGHEAARHLVARLRIDALRHQEVLHLDEVLGVSGALFVAGAAGAFAVASVRLYRHQLRLRDRHFAELSIVCQASRAGVWWLPLEEKLAYSIAGKPDLVVLSEGLAKDLSAPELAAVVDHERSHLRGRHHRLVGFAHAVSAALPFVPLARQSPEFVAAAVELSADAAAGRRHGPATVGAALDRMHPVRSKAVALRLGHLASSGRRHKSALRVRDSVLVLLASAVLPLGTAAALVVAGAWTATPALLHA</sequence>
<comment type="similarity">
    <text evidence="6">Belongs to the peptidase M48 family.</text>
</comment>
<evidence type="ECO:0000313" key="9">
    <source>
        <dbReference type="EMBL" id="MFD2470412.1"/>
    </source>
</evidence>
<accession>A0ABW5HBC0</accession>
<dbReference type="Proteomes" id="UP001597483">
    <property type="component" value="Unassembled WGS sequence"/>
</dbReference>
<dbReference type="Pfam" id="PF01435">
    <property type="entry name" value="Peptidase_M48"/>
    <property type="match status" value="1"/>
</dbReference>
<feature type="domain" description="Peptidase M48" evidence="8">
    <location>
        <begin position="153"/>
        <end position="193"/>
    </location>
</feature>
<comment type="cofactor">
    <cofactor evidence="6">
        <name>Zn(2+)</name>
        <dbReference type="ChEBI" id="CHEBI:29105"/>
    </cofactor>
    <text evidence="6">Binds 1 zinc ion per subunit.</text>
</comment>
<keyword evidence="7" id="KW-1133">Transmembrane helix</keyword>
<keyword evidence="2" id="KW-0479">Metal-binding</keyword>
<evidence type="ECO:0000256" key="6">
    <source>
        <dbReference type="RuleBase" id="RU003983"/>
    </source>
</evidence>
<keyword evidence="10" id="KW-1185">Reference proteome</keyword>